<dbReference type="Proteomes" id="UP001234798">
    <property type="component" value="Plasmid unnamed"/>
</dbReference>
<keyword evidence="1" id="KW-0472">Membrane</keyword>
<geneLocation type="plasmid" evidence="2 3">
    <name>unnamed</name>
</geneLocation>
<keyword evidence="2" id="KW-0614">Plasmid</keyword>
<evidence type="ECO:0000313" key="3">
    <source>
        <dbReference type="Proteomes" id="UP001234798"/>
    </source>
</evidence>
<sequence length="139" mass="15454">MKAIANKLKAAPAVSNDPQAERWRNASDAFIVQLKAQRIEWWKEFRTAMLLGVLMGALAWGGIVVAIWLIKPEIIYQHMILLTVVGPCSILLASIPYALVQLPGMPTADTLILNEALSDLGRVAQEHRQRNERSGKVEK</sequence>
<reference evidence="2 3" key="1">
    <citation type="submission" date="2023-08" db="EMBL/GenBank/DDBJ databases">
        <title>Achromobacter seleniivolatilans sp. nov., isolated from seleniferous soil.</title>
        <authorList>
            <person name="Zhang S."/>
            <person name="Li K."/>
            <person name="Peng J."/>
            <person name="Zhao Q."/>
            <person name="Wang H."/>
            <person name="Guo Y."/>
        </authorList>
    </citation>
    <scope>NUCLEOTIDE SEQUENCE [LARGE SCALE GENOMIC DNA]</scope>
    <source>
        <strain evidence="2 3">R39</strain>
        <plasmid evidence="2 3">unnamed</plasmid>
    </source>
</reference>
<keyword evidence="1" id="KW-0812">Transmembrane</keyword>
<keyword evidence="1" id="KW-1133">Transmembrane helix</keyword>
<keyword evidence="3" id="KW-1185">Reference proteome</keyword>
<evidence type="ECO:0000313" key="2">
    <source>
        <dbReference type="EMBL" id="WMD24043.1"/>
    </source>
</evidence>
<feature type="transmembrane region" description="Helical" evidence="1">
    <location>
        <begin position="48"/>
        <end position="70"/>
    </location>
</feature>
<dbReference type="RefSeq" id="WP_306952053.1">
    <property type="nucleotide sequence ID" value="NZ_CP132977.1"/>
</dbReference>
<accession>A0ABY9MCY6</accession>
<dbReference type="EMBL" id="CP132977">
    <property type="protein sequence ID" value="WMD24043.1"/>
    <property type="molecule type" value="Genomic_DNA"/>
</dbReference>
<evidence type="ECO:0000256" key="1">
    <source>
        <dbReference type="SAM" id="Phobius"/>
    </source>
</evidence>
<gene>
    <name evidence="2" type="ORF">RAS12_30900</name>
</gene>
<feature type="transmembrane region" description="Helical" evidence="1">
    <location>
        <begin position="76"/>
        <end position="100"/>
    </location>
</feature>
<protein>
    <submittedName>
        <fullName evidence="2">Uncharacterized protein</fullName>
    </submittedName>
</protein>
<name>A0ABY9MCY6_9BURK</name>
<organism evidence="2 3">
    <name type="scientific">Achromobacter seleniivolatilans</name>
    <dbReference type="NCBI Taxonomy" id="3047478"/>
    <lineage>
        <taxon>Bacteria</taxon>
        <taxon>Pseudomonadati</taxon>
        <taxon>Pseudomonadota</taxon>
        <taxon>Betaproteobacteria</taxon>
        <taxon>Burkholderiales</taxon>
        <taxon>Alcaligenaceae</taxon>
        <taxon>Achromobacter</taxon>
    </lineage>
</organism>
<proteinExistence type="predicted"/>